<gene>
    <name evidence="3" type="ORF">HERILL_LOCUS15203</name>
</gene>
<dbReference type="AlphaFoldDB" id="A0A7R8V7C1"/>
<dbReference type="InParanoid" id="A0A7R8V7C1"/>
<feature type="chain" id="PRO_5030750657" description="Kazal-like domain-containing protein" evidence="1">
    <location>
        <begin position="20"/>
        <end position="91"/>
    </location>
</feature>
<dbReference type="Proteomes" id="UP000594454">
    <property type="component" value="Chromosome 6"/>
</dbReference>
<dbReference type="OrthoDB" id="6817055at2759"/>
<feature type="domain" description="Kazal-like" evidence="2">
    <location>
        <begin position="25"/>
        <end position="84"/>
    </location>
</feature>
<organism evidence="3 4">
    <name type="scientific">Hermetia illucens</name>
    <name type="common">Black soldier fly</name>
    <dbReference type="NCBI Taxonomy" id="343691"/>
    <lineage>
        <taxon>Eukaryota</taxon>
        <taxon>Metazoa</taxon>
        <taxon>Ecdysozoa</taxon>
        <taxon>Arthropoda</taxon>
        <taxon>Hexapoda</taxon>
        <taxon>Insecta</taxon>
        <taxon>Pterygota</taxon>
        <taxon>Neoptera</taxon>
        <taxon>Endopterygota</taxon>
        <taxon>Diptera</taxon>
        <taxon>Brachycera</taxon>
        <taxon>Stratiomyomorpha</taxon>
        <taxon>Stratiomyidae</taxon>
        <taxon>Hermetiinae</taxon>
        <taxon>Hermetia</taxon>
    </lineage>
</organism>
<keyword evidence="4" id="KW-1185">Reference proteome</keyword>
<proteinExistence type="predicted"/>
<protein>
    <recommendedName>
        <fullName evidence="2">Kazal-like domain-containing protein</fullName>
    </recommendedName>
</protein>
<evidence type="ECO:0000313" key="4">
    <source>
        <dbReference type="Proteomes" id="UP000594454"/>
    </source>
</evidence>
<evidence type="ECO:0000259" key="2">
    <source>
        <dbReference type="PROSITE" id="PS51465"/>
    </source>
</evidence>
<dbReference type="EMBL" id="LR899014">
    <property type="protein sequence ID" value="CAD7092875.1"/>
    <property type="molecule type" value="Genomic_DNA"/>
</dbReference>
<dbReference type="InterPro" id="IPR002350">
    <property type="entry name" value="Kazal_dom"/>
</dbReference>
<keyword evidence="1" id="KW-0732">Signal</keyword>
<feature type="signal peptide" evidence="1">
    <location>
        <begin position="1"/>
        <end position="19"/>
    </location>
</feature>
<dbReference type="OMA" id="RNCGEVY"/>
<dbReference type="Gene3D" id="3.30.60.30">
    <property type="match status" value="1"/>
</dbReference>
<dbReference type="InterPro" id="IPR036058">
    <property type="entry name" value="Kazal_dom_sf"/>
</dbReference>
<name>A0A7R8V7C1_HERIL</name>
<evidence type="ECO:0000313" key="3">
    <source>
        <dbReference type="EMBL" id="CAD7092875.1"/>
    </source>
</evidence>
<sequence length="91" mass="9654">MRFIISLSLFVCFVALSTALPAKSGSSTKGCSKACPFNYDPICAQPQGGSGPKLAFGNDCVLENYNCEHANARYERISSGECPGSTGIRLQ</sequence>
<accession>A0A7R8V7C1</accession>
<dbReference type="FunCoup" id="A0A7R8V7C1">
    <property type="interactions" value="6"/>
</dbReference>
<reference evidence="3 4" key="1">
    <citation type="submission" date="2020-11" db="EMBL/GenBank/DDBJ databases">
        <authorList>
            <person name="Wallbank WR R."/>
            <person name="Pardo Diaz C."/>
            <person name="Kozak K."/>
            <person name="Martin S."/>
            <person name="Jiggins C."/>
            <person name="Moest M."/>
            <person name="Warren A I."/>
            <person name="Generalovic N T."/>
            <person name="Byers J.R.P. K."/>
            <person name="Montejo-Kovacevich G."/>
            <person name="Yen C E."/>
        </authorList>
    </citation>
    <scope>NUCLEOTIDE SEQUENCE [LARGE SCALE GENOMIC DNA]</scope>
</reference>
<dbReference type="PROSITE" id="PS51465">
    <property type="entry name" value="KAZAL_2"/>
    <property type="match status" value="1"/>
</dbReference>
<evidence type="ECO:0000256" key="1">
    <source>
        <dbReference type="SAM" id="SignalP"/>
    </source>
</evidence>
<dbReference type="SUPFAM" id="SSF100895">
    <property type="entry name" value="Kazal-type serine protease inhibitors"/>
    <property type="match status" value="1"/>
</dbReference>